<dbReference type="InterPro" id="IPR022353">
    <property type="entry name" value="Insulin_CS"/>
</dbReference>
<keyword evidence="2" id="KW-1185">Reference proteome</keyword>
<sequence length="109" mass="12327">MKLLFGLALFCLVQFAATSLMRNWMHDFESRFPVEEDPEEVFDINKMHPNMMARSRRGEKIKMCGGKVWKMVMATCGGECTTVDVNIATACCETMCTMEEIGDLCCPGR</sequence>
<name>A0A260YRX4_CAERE</name>
<dbReference type="PANTHER" id="PTHR33893">
    <property type="entry name" value="INSULIN RELATED-RELATED-RELATED"/>
    <property type="match status" value="1"/>
</dbReference>
<evidence type="ECO:0000313" key="1">
    <source>
        <dbReference type="EMBL" id="OZF76132.1"/>
    </source>
</evidence>
<organism evidence="1 2">
    <name type="scientific">Caenorhabditis remanei</name>
    <name type="common">Caenorhabditis vulgaris</name>
    <dbReference type="NCBI Taxonomy" id="31234"/>
    <lineage>
        <taxon>Eukaryota</taxon>
        <taxon>Metazoa</taxon>
        <taxon>Ecdysozoa</taxon>
        <taxon>Nematoda</taxon>
        <taxon>Chromadorea</taxon>
        <taxon>Rhabditida</taxon>
        <taxon>Rhabditina</taxon>
        <taxon>Rhabditomorpha</taxon>
        <taxon>Rhabditoidea</taxon>
        <taxon>Rhabditidae</taxon>
        <taxon>Peloderinae</taxon>
        <taxon>Caenorhabditis</taxon>
    </lineage>
</organism>
<dbReference type="GO" id="GO:0005179">
    <property type="term" value="F:hormone activity"/>
    <property type="evidence" value="ECO:0007669"/>
    <property type="project" value="InterPro"/>
</dbReference>
<dbReference type="KEGG" id="crq:GCK72_006160"/>
<dbReference type="Pfam" id="PF03488">
    <property type="entry name" value="Ins_beta"/>
    <property type="match status" value="1"/>
</dbReference>
<reference evidence="1" key="1">
    <citation type="submission" date="2017-08" db="EMBL/GenBank/DDBJ databases">
        <authorList>
            <person name="de Groot N.N."/>
        </authorList>
    </citation>
    <scope>NUCLEOTIDE SEQUENCE [LARGE SCALE GENOMIC DNA]</scope>
    <source>
        <strain evidence="1">PX439</strain>
    </source>
</reference>
<feature type="non-terminal residue" evidence="1">
    <location>
        <position position="1"/>
    </location>
</feature>
<accession>A0A260YRX4</accession>
<dbReference type="CTD" id="9815740"/>
<gene>
    <name evidence="1" type="ORF">FL82_12075</name>
</gene>
<protein>
    <submittedName>
        <fullName evidence="1">Uncharacterized protein</fullName>
    </submittedName>
</protein>
<dbReference type="Proteomes" id="UP000216624">
    <property type="component" value="Unassembled WGS sequence"/>
</dbReference>
<comment type="caution">
    <text evidence="1">The sequence shown here is derived from an EMBL/GenBank/DDBJ whole genome shotgun (WGS) entry which is preliminary data.</text>
</comment>
<dbReference type="InterPro" id="IPR052335">
    <property type="entry name" value="Insulin-like_regulatory"/>
</dbReference>
<dbReference type="PROSITE" id="PS00262">
    <property type="entry name" value="INSULIN"/>
    <property type="match status" value="1"/>
</dbReference>
<dbReference type="OMA" id="CCETMCT"/>
<dbReference type="GO" id="GO:0005576">
    <property type="term" value="C:extracellular region"/>
    <property type="evidence" value="ECO:0007669"/>
    <property type="project" value="UniProtKB-SubCell"/>
</dbReference>
<dbReference type="SUPFAM" id="SSF56994">
    <property type="entry name" value="Insulin-like"/>
    <property type="match status" value="1"/>
</dbReference>
<evidence type="ECO:0000313" key="2">
    <source>
        <dbReference type="Proteomes" id="UP000216624"/>
    </source>
</evidence>
<dbReference type="Gene3D" id="1.10.100.10">
    <property type="entry name" value="Insulin-like"/>
    <property type="match status" value="1"/>
</dbReference>
<dbReference type="GO" id="GO:1905910">
    <property type="term" value="P:negative regulation of dauer entry"/>
    <property type="evidence" value="ECO:0007669"/>
    <property type="project" value="EnsemblMetazoa"/>
</dbReference>
<dbReference type="eggNOG" id="ENOG502TIIX">
    <property type="taxonomic scope" value="Eukaryota"/>
</dbReference>
<proteinExistence type="predicted"/>
<dbReference type="HOGENOM" id="CLU_154797_1_0_1"/>
<dbReference type="EMBL" id="NMWX01000827">
    <property type="protein sequence ID" value="OZF76132.1"/>
    <property type="molecule type" value="Genomic_DNA"/>
</dbReference>
<dbReference type="OrthoDB" id="5783482at2759"/>
<dbReference type="GO" id="GO:0040024">
    <property type="term" value="P:dauer larval development"/>
    <property type="evidence" value="ECO:0007669"/>
    <property type="project" value="EnsemblMetazoa"/>
</dbReference>
<dbReference type="PANTHER" id="PTHR33893:SF5">
    <property type="entry name" value="INSULIN RELATED-RELATED"/>
    <property type="match status" value="1"/>
</dbReference>
<dbReference type="InterPro" id="IPR036438">
    <property type="entry name" value="Insulin-like_sf"/>
</dbReference>
<dbReference type="InterPro" id="IPR003235">
    <property type="entry name" value="Nem_insulin-like_b-type"/>
</dbReference>
<dbReference type="STRING" id="31234.E3LRE0"/>